<dbReference type="GO" id="GO:0032259">
    <property type="term" value="P:methylation"/>
    <property type="evidence" value="ECO:0007669"/>
    <property type="project" value="UniProtKB-KW"/>
</dbReference>
<dbReference type="Gene3D" id="3.40.50.150">
    <property type="entry name" value="Vaccinia Virus protein VP39"/>
    <property type="match status" value="1"/>
</dbReference>
<evidence type="ECO:0000313" key="6">
    <source>
        <dbReference type="Proteomes" id="UP000466517"/>
    </source>
</evidence>
<dbReference type="EC" id="2.1.1.163" evidence="4"/>
<dbReference type="PANTHER" id="PTHR43591">
    <property type="entry name" value="METHYLTRANSFERASE"/>
    <property type="match status" value="1"/>
</dbReference>
<sequence length="281" mass="30196">MAHSLPKPRDVPVMNHTFSAMPAPLLTRTFDRYQRPDGLPIPGARTFTGSVGVVSRATLEKDPHEVASMFDGVARRYDVTNTVLSLGQDRRWRRATRAALQIGPGDTVLDLAAGTAVSTVELAHSGAWCVAADFSVGMLSAGAARDVPKVAGDATKLPFADGVFDAVTISFGLRNVVDHAEGLRELARVTRSGGRLVVCEFSTPTNTLFGTVYKEYLMKALPSVARAVSSNPDAYVYLAESIRAWPDQPALARRIEDAGWSAVRWRNLTGGIVALHAAIKP</sequence>
<dbReference type="GO" id="GO:0009234">
    <property type="term" value="P:menaquinone biosynthetic process"/>
    <property type="evidence" value="ECO:0007669"/>
    <property type="project" value="UniProtKB-UniRule"/>
</dbReference>
<dbReference type="Pfam" id="PF01209">
    <property type="entry name" value="Ubie_methyltran"/>
    <property type="match status" value="1"/>
</dbReference>
<dbReference type="InterPro" id="IPR023576">
    <property type="entry name" value="UbiE/COQ5_MeTrFase_CS"/>
</dbReference>
<gene>
    <name evidence="4 5" type="primary">menG</name>
    <name evidence="5" type="ORF">MMAD_09340</name>
</gene>
<comment type="similarity">
    <text evidence="4">Belongs to the class I-like SAM-binding methyltransferase superfamily. MenG/UbiE family.</text>
</comment>
<protein>
    <recommendedName>
        <fullName evidence="4">Demethylmenaquinone methyltransferase</fullName>
        <ecNumber evidence="4">2.1.1.163</ecNumber>
    </recommendedName>
</protein>
<evidence type="ECO:0000313" key="5">
    <source>
        <dbReference type="EMBL" id="BBZ26639.1"/>
    </source>
</evidence>
<accession>A0A7I7XA48</accession>
<keyword evidence="4" id="KW-0474">Menaquinone biosynthesis</keyword>
<organism evidence="5 6">
    <name type="scientific">Mycolicibacterium madagascariense</name>
    <dbReference type="NCBI Taxonomy" id="212765"/>
    <lineage>
        <taxon>Bacteria</taxon>
        <taxon>Bacillati</taxon>
        <taxon>Actinomycetota</taxon>
        <taxon>Actinomycetes</taxon>
        <taxon>Mycobacteriales</taxon>
        <taxon>Mycobacteriaceae</taxon>
        <taxon>Mycolicibacterium</taxon>
    </lineage>
</organism>
<keyword evidence="1 4" id="KW-0489">Methyltransferase</keyword>
<comment type="function">
    <text evidence="4">Methyltransferase required for the conversion of demethylmenaquinol (DMKH2) to menaquinol (MKH2).</text>
</comment>
<keyword evidence="3 4" id="KW-0949">S-adenosyl-L-methionine</keyword>
<dbReference type="InterPro" id="IPR029063">
    <property type="entry name" value="SAM-dependent_MTases_sf"/>
</dbReference>
<feature type="binding site" evidence="4">
    <location>
        <begin position="153"/>
        <end position="154"/>
    </location>
    <ligand>
        <name>S-adenosyl-L-methionine</name>
        <dbReference type="ChEBI" id="CHEBI:59789"/>
    </ligand>
</feature>
<dbReference type="HAMAP" id="MF_01813">
    <property type="entry name" value="MenG_UbiE_methyltr"/>
    <property type="match status" value="1"/>
</dbReference>
<dbReference type="AlphaFoldDB" id="A0A7I7XA48"/>
<evidence type="ECO:0000256" key="1">
    <source>
        <dbReference type="ARBA" id="ARBA00022603"/>
    </source>
</evidence>
<evidence type="ECO:0000256" key="2">
    <source>
        <dbReference type="ARBA" id="ARBA00022679"/>
    </source>
</evidence>
<dbReference type="CDD" id="cd02440">
    <property type="entry name" value="AdoMet_MTases"/>
    <property type="match status" value="1"/>
</dbReference>
<name>A0A7I7XA48_9MYCO</name>
<dbReference type="NCBIfam" id="NF001241">
    <property type="entry name" value="PRK00216.1-2"/>
    <property type="match status" value="1"/>
</dbReference>
<dbReference type="PROSITE" id="PS51608">
    <property type="entry name" value="SAM_MT_UBIE"/>
    <property type="match status" value="1"/>
</dbReference>
<proteinExistence type="inferred from homology"/>
<dbReference type="PROSITE" id="PS01183">
    <property type="entry name" value="UBIE_1"/>
    <property type="match status" value="1"/>
</dbReference>
<dbReference type="UniPathway" id="UPA00079">
    <property type="reaction ID" value="UER00169"/>
</dbReference>
<dbReference type="SUPFAM" id="SSF53335">
    <property type="entry name" value="S-adenosyl-L-methionine-dependent methyltransferases"/>
    <property type="match status" value="1"/>
</dbReference>
<dbReference type="NCBIfam" id="TIGR01934">
    <property type="entry name" value="MenG_MenH_UbiE"/>
    <property type="match status" value="1"/>
</dbReference>
<comment type="pathway">
    <text evidence="4">Quinol/quinone metabolism; menaquinone biosynthesis; menaquinol from 1,4-dihydroxy-2-naphthoate: step 2/2.</text>
</comment>
<feature type="binding site" evidence="4">
    <location>
        <position position="170"/>
    </location>
    <ligand>
        <name>S-adenosyl-L-methionine</name>
        <dbReference type="ChEBI" id="CHEBI:59789"/>
    </ligand>
</feature>
<comment type="catalytic activity">
    <reaction evidence="4">
        <text>a 2-demethylmenaquinol + S-adenosyl-L-methionine = a menaquinol + S-adenosyl-L-homocysteine + H(+)</text>
        <dbReference type="Rhea" id="RHEA:42640"/>
        <dbReference type="Rhea" id="RHEA-COMP:9539"/>
        <dbReference type="Rhea" id="RHEA-COMP:9563"/>
        <dbReference type="ChEBI" id="CHEBI:15378"/>
        <dbReference type="ChEBI" id="CHEBI:18151"/>
        <dbReference type="ChEBI" id="CHEBI:55437"/>
        <dbReference type="ChEBI" id="CHEBI:57856"/>
        <dbReference type="ChEBI" id="CHEBI:59789"/>
        <dbReference type="EC" id="2.1.1.163"/>
    </reaction>
</comment>
<dbReference type="EMBL" id="AP022610">
    <property type="protein sequence ID" value="BBZ26639.1"/>
    <property type="molecule type" value="Genomic_DNA"/>
</dbReference>
<dbReference type="Proteomes" id="UP000466517">
    <property type="component" value="Chromosome"/>
</dbReference>
<dbReference type="InterPro" id="IPR004033">
    <property type="entry name" value="UbiE/COQ5_MeTrFase"/>
</dbReference>
<keyword evidence="6" id="KW-1185">Reference proteome</keyword>
<dbReference type="KEGG" id="mmag:MMAD_09340"/>
<evidence type="ECO:0000256" key="4">
    <source>
        <dbReference type="HAMAP-Rule" id="MF_01813"/>
    </source>
</evidence>
<dbReference type="PANTHER" id="PTHR43591:SF24">
    <property type="entry name" value="2-METHOXY-6-POLYPRENYL-1,4-BENZOQUINOL METHYLASE, MITOCHONDRIAL"/>
    <property type="match status" value="1"/>
</dbReference>
<keyword evidence="2 4" id="KW-0808">Transferase</keyword>
<feature type="binding site" evidence="4">
    <location>
        <position position="133"/>
    </location>
    <ligand>
        <name>S-adenosyl-L-methionine</name>
        <dbReference type="ChEBI" id="CHEBI:59789"/>
    </ligand>
</feature>
<evidence type="ECO:0000256" key="3">
    <source>
        <dbReference type="ARBA" id="ARBA00022691"/>
    </source>
</evidence>
<feature type="binding site" evidence="4">
    <location>
        <position position="115"/>
    </location>
    <ligand>
        <name>S-adenosyl-L-methionine</name>
        <dbReference type="ChEBI" id="CHEBI:59789"/>
    </ligand>
</feature>
<reference evidence="5 6" key="1">
    <citation type="journal article" date="2019" name="Emerg. Microbes Infect.">
        <title>Comprehensive subspecies identification of 175 nontuberculous mycobacteria species based on 7547 genomic profiles.</title>
        <authorList>
            <person name="Matsumoto Y."/>
            <person name="Kinjo T."/>
            <person name="Motooka D."/>
            <person name="Nabeya D."/>
            <person name="Jung N."/>
            <person name="Uechi K."/>
            <person name="Horii T."/>
            <person name="Iida T."/>
            <person name="Fujita J."/>
            <person name="Nakamura S."/>
        </authorList>
    </citation>
    <scope>NUCLEOTIDE SEQUENCE [LARGE SCALE GENOMIC DNA]</scope>
    <source>
        <strain evidence="5 6">JCM 13574</strain>
    </source>
</reference>
<dbReference type="GO" id="GO:0043770">
    <property type="term" value="F:demethylmenaquinone methyltransferase activity"/>
    <property type="evidence" value="ECO:0007669"/>
    <property type="project" value="UniProtKB-UniRule"/>
</dbReference>